<evidence type="ECO:0000313" key="2">
    <source>
        <dbReference type="Proteomes" id="UP000501240"/>
    </source>
</evidence>
<dbReference type="Pfam" id="PF05331">
    <property type="entry name" value="DUF742"/>
    <property type="match status" value="1"/>
</dbReference>
<dbReference type="InterPro" id="IPR007995">
    <property type="entry name" value="DUF742"/>
</dbReference>
<gene>
    <name evidence="1" type="ORF">ACTIVE_1882</name>
</gene>
<dbReference type="PANTHER" id="PTHR36221:SF1">
    <property type="entry name" value="DUF742 DOMAIN-CONTAINING PROTEIN"/>
    <property type="match status" value="1"/>
</dbReference>
<proteinExistence type="predicted"/>
<dbReference type="Proteomes" id="UP000501240">
    <property type="component" value="Chromosome"/>
</dbReference>
<dbReference type="PANTHER" id="PTHR36221">
    <property type="entry name" value="DUF742 DOMAIN-CONTAINING PROTEIN"/>
    <property type="match status" value="1"/>
</dbReference>
<accession>A0A7D3ZWR5</accession>
<protein>
    <submittedName>
        <fullName evidence="1">Multi-component regulatory system-11</fullName>
    </submittedName>
</protein>
<name>A0A7D3ZWR5_ACTVE</name>
<reference evidence="1 2" key="1">
    <citation type="submission" date="2020-05" db="EMBL/GenBank/DDBJ databases">
        <title>Actinomadura verrucosospora NRRL-B18236 (PFL_A860) Genome sequencing and assembly.</title>
        <authorList>
            <person name="Samborskyy M."/>
        </authorList>
    </citation>
    <scope>NUCLEOTIDE SEQUENCE [LARGE SCALE GENOMIC DNA]</scope>
    <source>
        <strain evidence="1 2">NRRL:B18236</strain>
    </source>
</reference>
<dbReference type="RefSeq" id="WP_173094685.1">
    <property type="nucleotide sequence ID" value="NZ_CP053892.1"/>
</dbReference>
<keyword evidence="2" id="KW-1185">Reference proteome</keyword>
<dbReference type="AlphaFoldDB" id="A0A7D3ZWR5"/>
<sequence length="129" mass="14447">METPRERWVGADAGPIVRPYAVTRGRTRPRGLAVDLVTLLVATGRTPGERVWLSREQRRLLELCRRPSTPADLASDTDLPLRVVQILLEDLHHYGLVEELPQAGPSGPSSTGRPDPKILMRVLDELRRL</sequence>
<organism evidence="1 2">
    <name type="scientific">Actinomadura verrucosospora</name>
    <dbReference type="NCBI Taxonomy" id="46165"/>
    <lineage>
        <taxon>Bacteria</taxon>
        <taxon>Bacillati</taxon>
        <taxon>Actinomycetota</taxon>
        <taxon>Actinomycetes</taxon>
        <taxon>Streptosporangiales</taxon>
        <taxon>Thermomonosporaceae</taxon>
        <taxon>Actinomadura</taxon>
    </lineage>
</organism>
<evidence type="ECO:0000313" key="1">
    <source>
        <dbReference type="EMBL" id="QKG20244.1"/>
    </source>
</evidence>
<dbReference type="EMBL" id="CP053892">
    <property type="protein sequence ID" value="QKG20244.1"/>
    <property type="molecule type" value="Genomic_DNA"/>
</dbReference>